<dbReference type="Proteomes" id="UP001430700">
    <property type="component" value="Unassembled WGS sequence"/>
</dbReference>
<comment type="caution">
    <text evidence="1">The sequence shown here is derived from an EMBL/GenBank/DDBJ whole genome shotgun (WGS) entry which is preliminary data.</text>
</comment>
<keyword evidence="2" id="KW-1185">Reference proteome</keyword>
<dbReference type="EMBL" id="JAJJMN010000001">
    <property type="protein sequence ID" value="MCC9017819.1"/>
    <property type="molecule type" value="Genomic_DNA"/>
</dbReference>
<organism evidence="1 2">
    <name type="scientific">Flavobacterium lipolyticum</name>
    <dbReference type="NCBI Taxonomy" id="2893754"/>
    <lineage>
        <taxon>Bacteria</taxon>
        <taxon>Pseudomonadati</taxon>
        <taxon>Bacteroidota</taxon>
        <taxon>Flavobacteriia</taxon>
        <taxon>Flavobacteriales</taxon>
        <taxon>Flavobacteriaceae</taxon>
        <taxon>Flavobacterium</taxon>
    </lineage>
</organism>
<accession>A0ABS8LZ01</accession>
<sequence>MITNIDVTDFTPTSERIGSTITIFAPPQEVPPNSLRVLNAMFYPVAEGQRHQRPATAHIIDHEKYTKLSIQPSKYLEGGKQYCFIISLVNEQTGDKYNFRSPAGKHFNLL</sequence>
<reference evidence="1" key="1">
    <citation type="submission" date="2021-11" db="EMBL/GenBank/DDBJ databases">
        <title>Description of novel Flavobacterium species.</title>
        <authorList>
            <person name="Saticioglu I.B."/>
            <person name="Ay H."/>
            <person name="Altun S."/>
            <person name="Duman M."/>
        </authorList>
    </citation>
    <scope>NUCLEOTIDE SEQUENCE</scope>
    <source>
        <strain evidence="1">F-126</strain>
    </source>
</reference>
<protein>
    <submittedName>
        <fullName evidence="1">Uncharacterized protein</fullName>
    </submittedName>
</protein>
<name>A0ABS8LZ01_9FLAO</name>
<evidence type="ECO:0000313" key="1">
    <source>
        <dbReference type="EMBL" id="MCC9017819.1"/>
    </source>
</evidence>
<gene>
    <name evidence="1" type="ORF">LNQ34_08545</name>
</gene>
<evidence type="ECO:0000313" key="2">
    <source>
        <dbReference type="Proteomes" id="UP001430700"/>
    </source>
</evidence>
<proteinExistence type="predicted"/>
<dbReference type="RefSeq" id="WP_202700917.1">
    <property type="nucleotide sequence ID" value="NZ_JAJJMN010000001.1"/>
</dbReference>